<accession>A0A7W3PLQ9</accession>
<dbReference type="EMBL" id="JACGWY010000002">
    <property type="protein sequence ID" value="MBA8816207.1"/>
    <property type="molecule type" value="Genomic_DNA"/>
</dbReference>
<sequence>MAELSAIGPAVLVHGVFDRLCQFARTALDAEKALDVEKPVGDDGDRAPLRTMDEARTDAFFDLLLTGDACVHGQDATEGIRAHVQVTVPATTPAGISDAAGDLSGYGPADPGTLRDIAGRTGIWDRVLTDPVSGGVIGVDTYRPTTEMCRFLRVRDEHCRFPGCRMAPWRSDIDHTIDAALGGATVHTNLAHLCRRHHVLKHQTTWSVTQLDSGKLKWLSPTGRAYLDTPAPMLRFIPDPDLDPDPEPDPPPF</sequence>
<gene>
    <name evidence="1" type="ORF">FHX48_001280</name>
</gene>
<evidence type="ECO:0008006" key="3">
    <source>
        <dbReference type="Google" id="ProtNLM"/>
    </source>
</evidence>
<dbReference type="InterPro" id="IPR003615">
    <property type="entry name" value="HNH_nuc"/>
</dbReference>
<reference evidence="1 2" key="1">
    <citation type="submission" date="2020-07" db="EMBL/GenBank/DDBJ databases">
        <title>Sequencing the genomes of 1000 actinobacteria strains.</title>
        <authorList>
            <person name="Klenk H.-P."/>
        </authorList>
    </citation>
    <scope>NUCLEOTIDE SEQUENCE [LARGE SCALE GENOMIC DNA]</scope>
    <source>
        <strain evidence="1 2">DSM 27576</strain>
    </source>
</reference>
<organism evidence="1 2">
    <name type="scientific">Microbacterium halimionae</name>
    <dbReference type="NCBI Taxonomy" id="1526413"/>
    <lineage>
        <taxon>Bacteria</taxon>
        <taxon>Bacillati</taxon>
        <taxon>Actinomycetota</taxon>
        <taxon>Actinomycetes</taxon>
        <taxon>Micrococcales</taxon>
        <taxon>Microbacteriaceae</taxon>
        <taxon>Microbacterium</taxon>
    </lineage>
</organism>
<name>A0A7W3PLQ9_9MICO</name>
<comment type="caution">
    <text evidence="1">The sequence shown here is derived from an EMBL/GenBank/DDBJ whole genome shotgun (WGS) entry which is preliminary data.</text>
</comment>
<evidence type="ECO:0000313" key="2">
    <source>
        <dbReference type="Proteomes" id="UP000526083"/>
    </source>
</evidence>
<dbReference type="Gene3D" id="1.10.30.50">
    <property type="match status" value="1"/>
</dbReference>
<evidence type="ECO:0000313" key="1">
    <source>
        <dbReference type="EMBL" id="MBA8816207.1"/>
    </source>
</evidence>
<proteinExistence type="predicted"/>
<keyword evidence="2" id="KW-1185">Reference proteome</keyword>
<dbReference type="RefSeq" id="WP_167049846.1">
    <property type="nucleotide sequence ID" value="NZ_JAAOZB010000002.1"/>
</dbReference>
<dbReference type="AlphaFoldDB" id="A0A7W3PLQ9"/>
<protein>
    <recommendedName>
        <fullName evidence="3">HNH nuclease domain-containing protein</fullName>
    </recommendedName>
</protein>
<dbReference type="Proteomes" id="UP000526083">
    <property type="component" value="Unassembled WGS sequence"/>
</dbReference>
<dbReference type="CDD" id="cd00085">
    <property type="entry name" value="HNHc"/>
    <property type="match status" value="1"/>
</dbReference>